<gene>
    <name evidence="1" type="ORF">TNCT_564511</name>
</gene>
<reference evidence="1" key="1">
    <citation type="submission" date="2020-07" db="EMBL/GenBank/DDBJ databases">
        <title>Multicomponent nature underlies the extraordinary mechanical properties of spider dragline silk.</title>
        <authorList>
            <person name="Kono N."/>
            <person name="Nakamura H."/>
            <person name="Mori M."/>
            <person name="Yoshida Y."/>
            <person name="Ohtoshi R."/>
            <person name="Malay A.D."/>
            <person name="Moran D.A.P."/>
            <person name="Tomita M."/>
            <person name="Numata K."/>
            <person name="Arakawa K."/>
        </authorList>
    </citation>
    <scope>NUCLEOTIDE SEQUENCE</scope>
</reference>
<dbReference type="OrthoDB" id="6428749at2759"/>
<comment type="caution">
    <text evidence="1">The sequence shown here is derived from an EMBL/GenBank/DDBJ whole genome shotgun (WGS) entry which is preliminary data.</text>
</comment>
<keyword evidence="2" id="KW-1185">Reference proteome</keyword>
<dbReference type="Proteomes" id="UP000887116">
    <property type="component" value="Unassembled WGS sequence"/>
</dbReference>
<evidence type="ECO:0000313" key="1">
    <source>
        <dbReference type="EMBL" id="GFR14492.1"/>
    </source>
</evidence>
<protein>
    <submittedName>
        <fullName evidence="1">Uncharacterized protein</fullName>
    </submittedName>
</protein>
<accession>A0A8X6H017</accession>
<proteinExistence type="predicted"/>
<feature type="non-terminal residue" evidence="1">
    <location>
        <position position="1"/>
    </location>
</feature>
<name>A0A8X6H017_TRICU</name>
<sequence length="128" mass="14831">MLPVLFMKKSFFVNGETVGSSFSDSSRISPTCQHSLFCQEGLRLALRKRISNRKQRLSCKYIVTMAVVLRIFAEFIRITVTLFRPISDYVLDFLYLLFMGKTKQLPPIDNKILLIPAVELAEKIRKRQ</sequence>
<dbReference type="AlphaFoldDB" id="A0A8X6H017"/>
<dbReference type="EMBL" id="BMAO01027093">
    <property type="protein sequence ID" value="GFR14492.1"/>
    <property type="molecule type" value="Genomic_DNA"/>
</dbReference>
<organism evidence="1 2">
    <name type="scientific">Trichonephila clavata</name>
    <name type="common">Joro spider</name>
    <name type="synonym">Nephila clavata</name>
    <dbReference type="NCBI Taxonomy" id="2740835"/>
    <lineage>
        <taxon>Eukaryota</taxon>
        <taxon>Metazoa</taxon>
        <taxon>Ecdysozoa</taxon>
        <taxon>Arthropoda</taxon>
        <taxon>Chelicerata</taxon>
        <taxon>Arachnida</taxon>
        <taxon>Araneae</taxon>
        <taxon>Araneomorphae</taxon>
        <taxon>Entelegynae</taxon>
        <taxon>Araneoidea</taxon>
        <taxon>Nephilidae</taxon>
        <taxon>Trichonephila</taxon>
    </lineage>
</organism>
<evidence type="ECO:0000313" key="2">
    <source>
        <dbReference type="Proteomes" id="UP000887116"/>
    </source>
</evidence>